<organism evidence="2 3">
    <name type="scientific">Natronospira elongata</name>
    <dbReference type="NCBI Taxonomy" id="3110268"/>
    <lineage>
        <taxon>Bacteria</taxon>
        <taxon>Pseudomonadati</taxon>
        <taxon>Pseudomonadota</taxon>
        <taxon>Gammaproteobacteria</taxon>
        <taxon>Natronospirales</taxon>
        <taxon>Natronospiraceae</taxon>
        <taxon>Natronospira</taxon>
    </lineage>
</organism>
<protein>
    <submittedName>
        <fullName evidence="2">Crp/Fnr family transcriptional regulator</fullName>
    </submittedName>
</protein>
<dbReference type="InterPro" id="IPR014710">
    <property type="entry name" value="RmlC-like_jellyroll"/>
</dbReference>
<keyword evidence="3" id="KW-1185">Reference proteome</keyword>
<dbReference type="InterPro" id="IPR000595">
    <property type="entry name" value="cNMP-bd_dom"/>
</dbReference>
<name>A0AAP6JF41_9GAMM</name>
<dbReference type="Pfam" id="PF00027">
    <property type="entry name" value="cNMP_binding"/>
    <property type="match status" value="1"/>
</dbReference>
<dbReference type="RefSeq" id="WP_346051378.1">
    <property type="nucleotide sequence ID" value="NZ_JAYGII010000013.1"/>
</dbReference>
<comment type="caution">
    <text evidence="2">The sequence shown here is derived from an EMBL/GenBank/DDBJ whole genome shotgun (WGS) entry which is preliminary data.</text>
</comment>
<dbReference type="Proteomes" id="UP001302316">
    <property type="component" value="Unassembled WGS sequence"/>
</dbReference>
<feature type="domain" description="Cyclic nucleotide-binding" evidence="1">
    <location>
        <begin position="15"/>
        <end position="84"/>
    </location>
</feature>
<dbReference type="Gene3D" id="2.60.120.10">
    <property type="entry name" value="Jelly Rolls"/>
    <property type="match status" value="1"/>
</dbReference>
<evidence type="ECO:0000313" key="3">
    <source>
        <dbReference type="Proteomes" id="UP001302316"/>
    </source>
</evidence>
<dbReference type="InterPro" id="IPR018490">
    <property type="entry name" value="cNMP-bd_dom_sf"/>
</dbReference>
<sequence length="157" mass="17966">MSKEKILDQLLDKAFFKGMDEADLKFLAENASSRNLKEDEVLFRHGNRADSFFLVTGGRISLEVAAIEGPPLELQNVGEGAIIGWSWLIPPYRWHFQARAEEDSSVIRFDGDVIFERCEKDPDFGYEMLKRFAGLMSERVSSAREKMMQEWNPPGFA</sequence>
<dbReference type="AlphaFoldDB" id="A0AAP6JF41"/>
<dbReference type="EMBL" id="JAYGII010000013">
    <property type="protein sequence ID" value="MEA5445688.1"/>
    <property type="molecule type" value="Genomic_DNA"/>
</dbReference>
<reference evidence="2 3" key="1">
    <citation type="submission" date="2023-12" db="EMBL/GenBank/DDBJ databases">
        <title>Whole-genome sequencing of halo(alkali)philic microorganisms from hypersaline lakes.</title>
        <authorList>
            <person name="Sorokin D.Y."/>
            <person name="Merkel A.Y."/>
            <person name="Messina E."/>
            <person name="Yakimov M."/>
        </authorList>
    </citation>
    <scope>NUCLEOTIDE SEQUENCE [LARGE SCALE GENOMIC DNA]</scope>
    <source>
        <strain evidence="2 3">AB-CW1</strain>
    </source>
</reference>
<dbReference type="CDD" id="cd00038">
    <property type="entry name" value="CAP_ED"/>
    <property type="match status" value="1"/>
</dbReference>
<dbReference type="PROSITE" id="PS50042">
    <property type="entry name" value="CNMP_BINDING_3"/>
    <property type="match status" value="1"/>
</dbReference>
<evidence type="ECO:0000259" key="1">
    <source>
        <dbReference type="PROSITE" id="PS50042"/>
    </source>
</evidence>
<dbReference type="SUPFAM" id="SSF51206">
    <property type="entry name" value="cAMP-binding domain-like"/>
    <property type="match status" value="1"/>
</dbReference>
<accession>A0AAP6JF41</accession>
<proteinExistence type="predicted"/>
<gene>
    <name evidence="2" type="ORF">VCB98_07645</name>
</gene>
<evidence type="ECO:0000313" key="2">
    <source>
        <dbReference type="EMBL" id="MEA5445688.1"/>
    </source>
</evidence>